<evidence type="ECO:0000256" key="5">
    <source>
        <dbReference type="ARBA" id="ARBA00023237"/>
    </source>
</evidence>
<dbReference type="Proteomes" id="UP000248584">
    <property type="component" value="Unassembled WGS sequence"/>
</dbReference>
<dbReference type="InterPro" id="IPR012944">
    <property type="entry name" value="SusD_RagB_dom"/>
</dbReference>
<comment type="similarity">
    <text evidence="2">Belongs to the SusD family.</text>
</comment>
<keyword evidence="9" id="KW-1185">Reference proteome</keyword>
<dbReference type="PROSITE" id="PS51257">
    <property type="entry name" value="PROKAR_LIPOPROTEIN"/>
    <property type="match status" value="1"/>
</dbReference>
<accession>A0ABX5Q003</accession>
<dbReference type="Pfam" id="PF14322">
    <property type="entry name" value="SusD-like_3"/>
    <property type="match status" value="1"/>
</dbReference>
<keyword evidence="3" id="KW-0732">Signal</keyword>
<evidence type="ECO:0000256" key="3">
    <source>
        <dbReference type="ARBA" id="ARBA00022729"/>
    </source>
</evidence>
<name>A0ABX5Q003_9FLAO</name>
<reference evidence="8 9" key="1">
    <citation type="submission" date="2018-06" db="EMBL/GenBank/DDBJ databases">
        <title>Genomic Encyclopedia of Archaeal and Bacterial Type Strains, Phase II (KMG-II): from individual species to whole genera.</title>
        <authorList>
            <person name="Goeker M."/>
        </authorList>
    </citation>
    <scope>NUCLEOTIDE SEQUENCE [LARGE SCALE GENOMIC DNA]</scope>
    <source>
        <strain evidence="8 9">DSM 17205</strain>
    </source>
</reference>
<evidence type="ECO:0000259" key="7">
    <source>
        <dbReference type="Pfam" id="PF14322"/>
    </source>
</evidence>
<comment type="subcellular location">
    <subcellularLocation>
        <location evidence="1">Cell outer membrane</location>
    </subcellularLocation>
</comment>
<feature type="domain" description="RagB/SusD" evidence="6">
    <location>
        <begin position="296"/>
        <end position="487"/>
    </location>
</feature>
<evidence type="ECO:0000313" key="8">
    <source>
        <dbReference type="EMBL" id="PZX43365.1"/>
    </source>
</evidence>
<sequence>MKNIFKLLLIALMFSACDDEDIFQEDPDSIVIENFFQTEEEFNSALRGVYSRMKTVGYYGGSGASGDFIITGDLLADNLISNPDGRRSNFRSHNWQYNDNTTPTVLYNQAYISVARVNLILDNLDNLEDGTVKDQIRGEALALRASLLFDVARLYSEIPTQSANSNQSIGVAYPLSFDPTGSPSRVATVQETYDLINADLDSAISLIGSANASDKTRFDLNVVRGIISRVALHQGNYQRVIQFAQPVVSTVSPAQASELGGLWTTANSAGVLFELPFIIGDELLDTNFSQGAGTNLVTEYNADKAFYDLYDQATEPERIAAYFVIQNNWIAVNKYIQGSQQQGLNNGRYLRVEEVILNLAEAQYLDTSVSEASALATLDILRNARYSSFTGGETGDALFDAIMLERRKELAFESSDRWFTIKRLQGVSGIPSSYTVGVVRSGNGHLADGTGVVLPEQTLPAGDFRFQLPLQQSWLLENLNLVQNRGY</sequence>
<evidence type="ECO:0000256" key="2">
    <source>
        <dbReference type="ARBA" id="ARBA00006275"/>
    </source>
</evidence>
<evidence type="ECO:0000313" key="9">
    <source>
        <dbReference type="Proteomes" id="UP000248584"/>
    </source>
</evidence>
<feature type="domain" description="SusD-like N-terminal" evidence="7">
    <location>
        <begin position="88"/>
        <end position="232"/>
    </location>
</feature>
<dbReference type="InterPro" id="IPR033985">
    <property type="entry name" value="SusD-like_N"/>
</dbReference>
<comment type="caution">
    <text evidence="8">The sequence shown here is derived from an EMBL/GenBank/DDBJ whole genome shotgun (WGS) entry which is preliminary data.</text>
</comment>
<dbReference type="EMBL" id="QKZR01000001">
    <property type="protein sequence ID" value="PZX43365.1"/>
    <property type="molecule type" value="Genomic_DNA"/>
</dbReference>
<dbReference type="Gene3D" id="1.25.40.900">
    <property type="match status" value="1"/>
</dbReference>
<evidence type="ECO:0000259" key="6">
    <source>
        <dbReference type="Pfam" id="PF07980"/>
    </source>
</evidence>
<evidence type="ECO:0000256" key="1">
    <source>
        <dbReference type="ARBA" id="ARBA00004442"/>
    </source>
</evidence>
<dbReference type="Gene3D" id="1.25.40.390">
    <property type="match status" value="1"/>
</dbReference>
<dbReference type="RefSeq" id="WP_015361175.1">
    <property type="nucleotide sequence ID" value="NZ_QKZR01000001.1"/>
</dbReference>
<dbReference type="Gene3D" id="2.20.20.130">
    <property type="match status" value="1"/>
</dbReference>
<evidence type="ECO:0000256" key="4">
    <source>
        <dbReference type="ARBA" id="ARBA00023136"/>
    </source>
</evidence>
<keyword evidence="4" id="KW-0472">Membrane</keyword>
<gene>
    <name evidence="8" type="ORF">LX97_00365</name>
</gene>
<protein>
    <submittedName>
        <fullName evidence="8">SusD-like starch-binding protein associating with outer membrane</fullName>
    </submittedName>
</protein>
<dbReference type="SUPFAM" id="SSF48452">
    <property type="entry name" value="TPR-like"/>
    <property type="match status" value="1"/>
</dbReference>
<keyword evidence="5" id="KW-0998">Cell outer membrane</keyword>
<dbReference type="Pfam" id="PF07980">
    <property type="entry name" value="SusD_RagB"/>
    <property type="match status" value="1"/>
</dbReference>
<organism evidence="8 9">
    <name type="scientific">Nonlabens dokdonensis</name>
    <dbReference type="NCBI Taxonomy" id="328515"/>
    <lineage>
        <taxon>Bacteria</taxon>
        <taxon>Pseudomonadati</taxon>
        <taxon>Bacteroidota</taxon>
        <taxon>Flavobacteriia</taxon>
        <taxon>Flavobacteriales</taxon>
        <taxon>Flavobacteriaceae</taxon>
        <taxon>Nonlabens</taxon>
    </lineage>
</organism>
<dbReference type="InterPro" id="IPR011990">
    <property type="entry name" value="TPR-like_helical_dom_sf"/>
</dbReference>
<proteinExistence type="inferred from homology"/>